<keyword evidence="4" id="KW-1185">Reference proteome</keyword>
<reference evidence="3 4" key="1">
    <citation type="submission" date="2019-01" db="EMBL/GenBank/DDBJ databases">
        <title>Draft genome sequences of three monokaryotic isolates of the white-rot basidiomycete fungus Dichomitus squalens.</title>
        <authorList>
            <consortium name="DOE Joint Genome Institute"/>
            <person name="Lopez S.C."/>
            <person name="Andreopoulos B."/>
            <person name="Pangilinan J."/>
            <person name="Lipzen A."/>
            <person name="Riley R."/>
            <person name="Ahrendt S."/>
            <person name="Ng V."/>
            <person name="Barry K."/>
            <person name="Daum C."/>
            <person name="Grigoriev I.V."/>
            <person name="Hilden K.S."/>
            <person name="Makela M.R."/>
            <person name="de Vries R.P."/>
        </authorList>
    </citation>
    <scope>NUCLEOTIDE SEQUENCE [LARGE SCALE GENOMIC DNA]</scope>
    <source>
        <strain evidence="3 4">CBS 464.89</strain>
    </source>
</reference>
<gene>
    <name evidence="3" type="ORF">BD310DRAFT_974318</name>
</gene>
<accession>A0A4Q9Q598</accession>
<evidence type="ECO:0000313" key="3">
    <source>
        <dbReference type="EMBL" id="TBU62542.1"/>
    </source>
</evidence>
<protein>
    <submittedName>
        <fullName evidence="3">Uncharacterized protein</fullName>
    </submittedName>
</protein>
<feature type="compositionally biased region" description="Low complexity" evidence="1">
    <location>
        <begin position="296"/>
        <end position="331"/>
    </location>
</feature>
<dbReference type="Proteomes" id="UP000292082">
    <property type="component" value="Unassembled WGS sequence"/>
</dbReference>
<proteinExistence type="predicted"/>
<feature type="compositionally biased region" description="Low complexity" evidence="1">
    <location>
        <begin position="177"/>
        <end position="191"/>
    </location>
</feature>
<feature type="compositionally biased region" description="Polar residues" evidence="1">
    <location>
        <begin position="192"/>
        <end position="202"/>
    </location>
</feature>
<feature type="chain" id="PRO_5020626485" evidence="2">
    <location>
        <begin position="26"/>
        <end position="341"/>
    </location>
</feature>
<keyword evidence="2" id="KW-0732">Signal</keyword>
<feature type="region of interest" description="Disordered" evidence="1">
    <location>
        <begin position="177"/>
        <end position="205"/>
    </location>
</feature>
<evidence type="ECO:0000256" key="2">
    <source>
        <dbReference type="SAM" id="SignalP"/>
    </source>
</evidence>
<sequence>MRLSTTSSSLFLAALAMSSSSAALAAPTEPDAGEHAMVSSTSSSMRSIVMAGRAETADVHVGDVSFGGTNHVGANAPHVELHHDRRQFESLLPTLEGLPVVGPILTPLMNKILAALGLQQKGATGAESVQPLTAHQMRLVAQAISDAHEQMQTVSRAAVPVENLAARGTIAEWEAVADPASSASASDATSTMQRSQTAPSTHPSLPVGLPISLPIGLPISPPVAPPSLPVAPPSLPSSLPVTPPNLPISPPISPSIPNAAGKLPSLINPRAVPPMFVGVKAVDGKFEVSVGTGPATTYTEDSSSTTTATWDSSTTASSEPTSDSTSTVSSSGALFARATSA</sequence>
<dbReference type="AlphaFoldDB" id="A0A4Q9Q598"/>
<feature type="region of interest" description="Disordered" evidence="1">
    <location>
        <begin position="293"/>
        <end position="341"/>
    </location>
</feature>
<dbReference type="EMBL" id="ML145093">
    <property type="protein sequence ID" value="TBU62542.1"/>
    <property type="molecule type" value="Genomic_DNA"/>
</dbReference>
<organism evidence="3 4">
    <name type="scientific">Dichomitus squalens</name>
    <dbReference type="NCBI Taxonomy" id="114155"/>
    <lineage>
        <taxon>Eukaryota</taxon>
        <taxon>Fungi</taxon>
        <taxon>Dikarya</taxon>
        <taxon>Basidiomycota</taxon>
        <taxon>Agaricomycotina</taxon>
        <taxon>Agaricomycetes</taxon>
        <taxon>Polyporales</taxon>
        <taxon>Polyporaceae</taxon>
        <taxon>Dichomitus</taxon>
    </lineage>
</organism>
<evidence type="ECO:0000313" key="4">
    <source>
        <dbReference type="Proteomes" id="UP000292082"/>
    </source>
</evidence>
<evidence type="ECO:0000256" key="1">
    <source>
        <dbReference type="SAM" id="MobiDB-lite"/>
    </source>
</evidence>
<name>A0A4Q9Q598_9APHY</name>
<feature type="signal peptide" evidence="2">
    <location>
        <begin position="1"/>
        <end position="25"/>
    </location>
</feature>
<dbReference type="STRING" id="114155.A0A4Q9Q598"/>